<gene>
    <name evidence="3" type="ORF">D3871_28440</name>
</gene>
<keyword evidence="2" id="KW-0732">Signal</keyword>
<proteinExistence type="inferred from homology"/>
<dbReference type="RefSeq" id="WP_119772445.1">
    <property type="nucleotide sequence ID" value="NZ_QYUO01000003.1"/>
</dbReference>
<dbReference type="InterPro" id="IPR042100">
    <property type="entry name" value="Bug_dom1"/>
</dbReference>
<comment type="similarity">
    <text evidence="1">Belongs to the UPF0065 (bug) family.</text>
</comment>
<dbReference type="Proteomes" id="UP000265955">
    <property type="component" value="Unassembled WGS sequence"/>
</dbReference>
<accession>A0A3A3FJG6</accession>
<evidence type="ECO:0000313" key="3">
    <source>
        <dbReference type="EMBL" id="RJF92528.1"/>
    </source>
</evidence>
<keyword evidence="4" id="KW-1185">Reference proteome</keyword>
<evidence type="ECO:0000256" key="1">
    <source>
        <dbReference type="ARBA" id="ARBA00006987"/>
    </source>
</evidence>
<dbReference type="PIRSF" id="PIRSF017082">
    <property type="entry name" value="YflP"/>
    <property type="match status" value="1"/>
</dbReference>
<dbReference type="OrthoDB" id="9125369at2"/>
<feature type="signal peptide" evidence="2">
    <location>
        <begin position="1"/>
        <end position="23"/>
    </location>
</feature>
<sequence length="323" mass="33880">MKKPLLVLATAVALGTVSTGVLADGYPDKTVRIIVPYAPGGTTDVIARIVGAKLGTVMKQQFIIENRPGAGGSVGSSYAARQPADGYTLVMLVESSHAVNPQVYEKSPYDPVKDFAPISNLADVPNVLVTNPSVPATDVAGLIKELKANPKKYSFGSSGNGGLSHMNGELFLTATGTSMLHVPYKGLGPALTDLMAGQVHVVFDNIPSSASLIKAGKIRPLAVAAKKRLAILPDVPTYAEAGVKVMNNPSWFGIGAPAGTPEPILEKLNSAMREALASPDVVAAIEKQGAIPGYTTRAEFTGLIKSANEHWKKVVQDIKFEKL</sequence>
<comment type="caution">
    <text evidence="3">The sequence shown here is derived from an EMBL/GenBank/DDBJ whole genome shotgun (WGS) entry which is preliminary data.</text>
</comment>
<organism evidence="3 4">
    <name type="scientific">Noviherbaspirillum saxi</name>
    <dbReference type="NCBI Taxonomy" id="2320863"/>
    <lineage>
        <taxon>Bacteria</taxon>
        <taxon>Pseudomonadati</taxon>
        <taxon>Pseudomonadota</taxon>
        <taxon>Betaproteobacteria</taxon>
        <taxon>Burkholderiales</taxon>
        <taxon>Oxalobacteraceae</taxon>
        <taxon>Noviherbaspirillum</taxon>
    </lineage>
</organism>
<dbReference type="PANTHER" id="PTHR42928:SF5">
    <property type="entry name" value="BLR1237 PROTEIN"/>
    <property type="match status" value="1"/>
</dbReference>
<dbReference type="Pfam" id="PF03401">
    <property type="entry name" value="TctC"/>
    <property type="match status" value="1"/>
</dbReference>
<dbReference type="EMBL" id="QYUO01000003">
    <property type="protein sequence ID" value="RJF92528.1"/>
    <property type="molecule type" value="Genomic_DNA"/>
</dbReference>
<evidence type="ECO:0000256" key="2">
    <source>
        <dbReference type="SAM" id="SignalP"/>
    </source>
</evidence>
<dbReference type="PANTHER" id="PTHR42928">
    <property type="entry name" value="TRICARBOXYLATE-BINDING PROTEIN"/>
    <property type="match status" value="1"/>
</dbReference>
<reference evidence="4" key="1">
    <citation type="submission" date="2018-09" db="EMBL/GenBank/DDBJ databases">
        <authorList>
            <person name="Zhu H."/>
        </authorList>
    </citation>
    <scope>NUCLEOTIDE SEQUENCE [LARGE SCALE GENOMIC DNA]</scope>
    <source>
        <strain evidence="4">K1R23-30</strain>
    </source>
</reference>
<protein>
    <submittedName>
        <fullName evidence="3">Tripartite tricarboxylate transporter substrate binding protein</fullName>
    </submittedName>
</protein>
<dbReference type="InterPro" id="IPR005064">
    <property type="entry name" value="BUG"/>
</dbReference>
<dbReference type="AlphaFoldDB" id="A0A3A3FJG6"/>
<dbReference type="Gene3D" id="3.40.190.10">
    <property type="entry name" value="Periplasmic binding protein-like II"/>
    <property type="match status" value="1"/>
</dbReference>
<evidence type="ECO:0000313" key="4">
    <source>
        <dbReference type="Proteomes" id="UP000265955"/>
    </source>
</evidence>
<dbReference type="SUPFAM" id="SSF53850">
    <property type="entry name" value="Periplasmic binding protein-like II"/>
    <property type="match status" value="1"/>
</dbReference>
<feature type="chain" id="PRO_5017190202" evidence="2">
    <location>
        <begin position="24"/>
        <end position="323"/>
    </location>
</feature>
<name>A0A3A3FJG6_9BURK</name>
<dbReference type="Gene3D" id="3.40.190.150">
    <property type="entry name" value="Bordetella uptake gene, domain 1"/>
    <property type="match status" value="1"/>
</dbReference>
<dbReference type="CDD" id="cd13578">
    <property type="entry name" value="PBP2_Bug27"/>
    <property type="match status" value="1"/>
</dbReference>